<dbReference type="Gene3D" id="1.10.3720.10">
    <property type="entry name" value="MetI-like"/>
    <property type="match status" value="1"/>
</dbReference>
<feature type="transmembrane region" description="Helical" evidence="7">
    <location>
        <begin position="97"/>
        <end position="120"/>
    </location>
</feature>
<evidence type="ECO:0000256" key="3">
    <source>
        <dbReference type="ARBA" id="ARBA00022475"/>
    </source>
</evidence>
<keyword evidence="2 7" id="KW-0813">Transport</keyword>
<evidence type="ECO:0000313" key="9">
    <source>
        <dbReference type="EMBL" id="SOB91616.1"/>
    </source>
</evidence>
<dbReference type="PANTHER" id="PTHR43386">
    <property type="entry name" value="OLIGOPEPTIDE TRANSPORT SYSTEM PERMEASE PROTEIN APPC"/>
    <property type="match status" value="1"/>
</dbReference>
<dbReference type="EMBL" id="OBMQ01000001">
    <property type="protein sequence ID" value="SOB91616.1"/>
    <property type="molecule type" value="Genomic_DNA"/>
</dbReference>
<protein>
    <submittedName>
        <fullName evidence="9">Peptide/nickel transport system permease protein</fullName>
    </submittedName>
</protein>
<evidence type="ECO:0000256" key="6">
    <source>
        <dbReference type="ARBA" id="ARBA00023136"/>
    </source>
</evidence>
<dbReference type="InterPro" id="IPR035906">
    <property type="entry name" value="MetI-like_sf"/>
</dbReference>
<comment type="subcellular location">
    <subcellularLocation>
        <location evidence="1 7">Cell membrane</location>
        <topology evidence="1 7">Multi-pass membrane protein</topology>
    </subcellularLocation>
</comment>
<keyword evidence="6 7" id="KW-0472">Membrane</keyword>
<feature type="transmembrane region" description="Helical" evidence="7">
    <location>
        <begin position="132"/>
        <end position="151"/>
    </location>
</feature>
<name>A0A285RBZ5_9BACL</name>
<dbReference type="InterPro" id="IPR000515">
    <property type="entry name" value="MetI-like"/>
</dbReference>
<feature type="transmembrane region" description="Helical" evidence="7">
    <location>
        <begin position="207"/>
        <end position="229"/>
    </location>
</feature>
<dbReference type="PROSITE" id="PS50928">
    <property type="entry name" value="ABC_TM1"/>
    <property type="match status" value="1"/>
</dbReference>
<dbReference type="InterPro" id="IPR050366">
    <property type="entry name" value="BP-dependent_transpt_permease"/>
</dbReference>
<dbReference type="RefSeq" id="WP_097071910.1">
    <property type="nucleotide sequence ID" value="NZ_OBMQ01000001.1"/>
</dbReference>
<keyword evidence="10" id="KW-1185">Reference proteome</keyword>
<evidence type="ECO:0000259" key="8">
    <source>
        <dbReference type="PROSITE" id="PS50928"/>
    </source>
</evidence>
<sequence length="299" mass="33559">MVAKRKRKKYKNSPPTGLQVIFREFLKDRVAFFSFVSLVVVIIGVFLWSYLFIDQEALMRINLQDRYSEPGEKFLFGADQGGKDILGQIIVGAKNSIFIAISITIITGVFGVIVGLICGYFGGWIDNLFMRLIDFFITIPSLMLIIVFVTVVPKYTVASFIFIMSMFLWTGTARLVRSKTLTESRRDYVLASKTLGTNDFVIMFKGILPNLSSIIIVELTLNFAGNVGIETGLSYLGFGLPMSTPSLGTLVSYANNPLVLQQYWWVWLPASLFILFMMLAINYVGQALRRSADAKQRLG</sequence>
<dbReference type="AlphaFoldDB" id="A0A285RBZ5"/>
<evidence type="ECO:0000256" key="1">
    <source>
        <dbReference type="ARBA" id="ARBA00004651"/>
    </source>
</evidence>
<keyword evidence="5 7" id="KW-1133">Transmembrane helix</keyword>
<dbReference type="OrthoDB" id="9797472at2"/>
<dbReference type="Proteomes" id="UP000219636">
    <property type="component" value="Unassembled WGS sequence"/>
</dbReference>
<feature type="transmembrane region" description="Helical" evidence="7">
    <location>
        <begin position="30"/>
        <end position="53"/>
    </location>
</feature>
<proteinExistence type="inferred from homology"/>
<evidence type="ECO:0000256" key="2">
    <source>
        <dbReference type="ARBA" id="ARBA00022448"/>
    </source>
</evidence>
<dbReference type="PANTHER" id="PTHR43386:SF1">
    <property type="entry name" value="D,D-DIPEPTIDE TRANSPORT SYSTEM PERMEASE PROTEIN DDPC-RELATED"/>
    <property type="match status" value="1"/>
</dbReference>
<dbReference type="GO" id="GO:0055085">
    <property type="term" value="P:transmembrane transport"/>
    <property type="evidence" value="ECO:0007669"/>
    <property type="project" value="InterPro"/>
</dbReference>
<gene>
    <name evidence="9" type="ORF">SAMN05880501_101346</name>
</gene>
<feature type="transmembrane region" description="Helical" evidence="7">
    <location>
        <begin position="157"/>
        <end position="176"/>
    </location>
</feature>
<dbReference type="SUPFAM" id="SSF161098">
    <property type="entry name" value="MetI-like"/>
    <property type="match status" value="1"/>
</dbReference>
<comment type="similarity">
    <text evidence="7">Belongs to the binding-protein-dependent transport system permease family.</text>
</comment>
<evidence type="ECO:0000256" key="5">
    <source>
        <dbReference type="ARBA" id="ARBA00022989"/>
    </source>
</evidence>
<evidence type="ECO:0000256" key="4">
    <source>
        <dbReference type="ARBA" id="ARBA00022692"/>
    </source>
</evidence>
<dbReference type="GO" id="GO:0005886">
    <property type="term" value="C:plasma membrane"/>
    <property type="evidence" value="ECO:0007669"/>
    <property type="project" value="UniProtKB-SubCell"/>
</dbReference>
<reference evidence="10" key="1">
    <citation type="submission" date="2017-08" db="EMBL/GenBank/DDBJ databases">
        <authorList>
            <person name="Varghese N."/>
            <person name="Submissions S."/>
        </authorList>
    </citation>
    <scope>NUCLEOTIDE SEQUENCE [LARGE SCALE GENOMIC DNA]</scope>
    <source>
        <strain evidence="10">JC22</strain>
    </source>
</reference>
<feature type="transmembrane region" description="Helical" evidence="7">
    <location>
        <begin position="264"/>
        <end position="285"/>
    </location>
</feature>
<evidence type="ECO:0000256" key="7">
    <source>
        <dbReference type="RuleBase" id="RU363032"/>
    </source>
</evidence>
<dbReference type="CDD" id="cd06261">
    <property type="entry name" value="TM_PBP2"/>
    <property type="match status" value="1"/>
</dbReference>
<keyword evidence="3" id="KW-1003">Cell membrane</keyword>
<evidence type="ECO:0000313" key="10">
    <source>
        <dbReference type="Proteomes" id="UP000219636"/>
    </source>
</evidence>
<organism evidence="9 10">
    <name type="scientific">Ureibacillus xyleni</name>
    <dbReference type="NCBI Taxonomy" id="614648"/>
    <lineage>
        <taxon>Bacteria</taxon>
        <taxon>Bacillati</taxon>
        <taxon>Bacillota</taxon>
        <taxon>Bacilli</taxon>
        <taxon>Bacillales</taxon>
        <taxon>Caryophanaceae</taxon>
        <taxon>Ureibacillus</taxon>
    </lineage>
</organism>
<keyword evidence="4 7" id="KW-0812">Transmembrane</keyword>
<feature type="domain" description="ABC transmembrane type-1" evidence="8">
    <location>
        <begin position="93"/>
        <end position="285"/>
    </location>
</feature>
<accession>A0A285RBZ5</accession>
<dbReference type="Pfam" id="PF00528">
    <property type="entry name" value="BPD_transp_1"/>
    <property type="match status" value="1"/>
</dbReference>